<dbReference type="RefSeq" id="WP_073248196.1">
    <property type="nucleotide sequence ID" value="NZ_FQVG01000014.1"/>
</dbReference>
<dbReference type="NCBIfam" id="TIGR00639">
    <property type="entry name" value="PurN"/>
    <property type="match status" value="1"/>
</dbReference>
<dbReference type="Proteomes" id="UP000184423">
    <property type="component" value="Unassembled WGS sequence"/>
</dbReference>
<dbReference type="AlphaFoldDB" id="A0A1M4W015"/>
<sequence length="197" mass="22241">MFNIAVLISGSGTNLESILNAVEKDEIKSKVVLVIADRECYGIERAKKRGIETYILDRKAYRDELSDSIYELVKDKADFIVLAGFLSILKGDILKGYKDRIINLHPSLLPKFGGVGMYGDNVHRAVLENREKITGCTVHFVDEGVDTGRIILQRTVSVDYEDKIEDIKRKVQREEHIAIVEAIKKLEVAYEGINQCI</sequence>
<organism evidence="8 9">
    <name type="scientific">Caloramator proteoclasticus DSM 10124</name>
    <dbReference type="NCBI Taxonomy" id="1121262"/>
    <lineage>
        <taxon>Bacteria</taxon>
        <taxon>Bacillati</taxon>
        <taxon>Bacillota</taxon>
        <taxon>Clostridia</taxon>
        <taxon>Eubacteriales</taxon>
        <taxon>Clostridiaceae</taxon>
        <taxon>Caloramator</taxon>
    </lineage>
</organism>
<reference evidence="9" key="1">
    <citation type="submission" date="2016-11" db="EMBL/GenBank/DDBJ databases">
        <authorList>
            <person name="Varghese N."/>
            <person name="Submissions S."/>
        </authorList>
    </citation>
    <scope>NUCLEOTIDE SEQUENCE [LARGE SCALE GENOMIC DNA]</scope>
    <source>
        <strain evidence="9">DSM 10124</strain>
    </source>
</reference>
<evidence type="ECO:0000313" key="8">
    <source>
        <dbReference type="EMBL" id="SHE74546.1"/>
    </source>
</evidence>
<evidence type="ECO:0000313" key="9">
    <source>
        <dbReference type="Proteomes" id="UP000184423"/>
    </source>
</evidence>
<feature type="binding site" evidence="6">
    <location>
        <position position="62"/>
    </location>
    <ligand>
        <name>(6R)-10-formyltetrahydrofolate</name>
        <dbReference type="ChEBI" id="CHEBI:195366"/>
    </ligand>
</feature>
<comment type="similarity">
    <text evidence="4 6">Belongs to the GART family.</text>
</comment>
<keyword evidence="2 6" id="KW-0808">Transferase</keyword>
<dbReference type="CDD" id="cd08645">
    <property type="entry name" value="FMT_core_GART"/>
    <property type="match status" value="1"/>
</dbReference>
<proteinExistence type="inferred from homology"/>
<dbReference type="InterPro" id="IPR004607">
    <property type="entry name" value="GART"/>
</dbReference>
<comment type="catalytic activity">
    <reaction evidence="5 6">
        <text>N(1)-(5-phospho-beta-D-ribosyl)glycinamide + (6R)-10-formyltetrahydrofolate = N(2)-formyl-N(1)-(5-phospho-beta-D-ribosyl)glycinamide + (6S)-5,6,7,8-tetrahydrofolate + H(+)</text>
        <dbReference type="Rhea" id="RHEA:15053"/>
        <dbReference type="ChEBI" id="CHEBI:15378"/>
        <dbReference type="ChEBI" id="CHEBI:57453"/>
        <dbReference type="ChEBI" id="CHEBI:143788"/>
        <dbReference type="ChEBI" id="CHEBI:147286"/>
        <dbReference type="ChEBI" id="CHEBI:195366"/>
        <dbReference type="EC" id="2.1.2.2"/>
    </reaction>
</comment>
<dbReference type="GO" id="GO:0004644">
    <property type="term" value="F:phosphoribosylglycinamide formyltransferase activity"/>
    <property type="evidence" value="ECO:0007669"/>
    <property type="project" value="UniProtKB-UniRule"/>
</dbReference>
<keyword evidence="9" id="KW-1185">Reference proteome</keyword>
<dbReference type="UniPathway" id="UPA00074">
    <property type="reaction ID" value="UER00126"/>
</dbReference>
<feature type="site" description="Raises pKa of active site His" evidence="6">
    <location>
        <position position="146"/>
    </location>
</feature>
<feature type="active site" description="Proton donor" evidence="6">
    <location>
        <position position="105"/>
    </location>
</feature>
<evidence type="ECO:0000256" key="6">
    <source>
        <dbReference type="HAMAP-Rule" id="MF_01930"/>
    </source>
</evidence>
<dbReference type="HAMAP" id="MF_01930">
    <property type="entry name" value="PurN"/>
    <property type="match status" value="1"/>
</dbReference>
<dbReference type="PANTHER" id="PTHR43369">
    <property type="entry name" value="PHOSPHORIBOSYLGLYCINAMIDE FORMYLTRANSFERASE"/>
    <property type="match status" value="1"/>
</dbReference>
<comment type="caution">
    <text evidence="6">Lacks conserved residue(s) required for the propagation of feature annotation.</text>
</comment>
<evidence type="ECO:0000256" key="5">
    <source>
        <dbReference type="ARBA" id="ARBA00047664"/>
    </source>
</evidence>
<gene>
    <name evidence="6" type="primary">purN</name>
    <name evidence="8" type="ORF">SAMN02746091_01027</name>
</gene>
<dbReference type="InterPro" id="IPR001555">
    <property type="entry name" value="GART_AS"/>
</dbReference>
<evidence type="ECO:0000259" key="7">
    <source>
        <dbReference type="Pfam" id="PF00551"/>
    </source>
</evidence>
<evidence type="ECO:0000256" key="3">
    <source>
        <dbReference type="ARBA" id="ARBA00022755"/>
    </source>
</evidence>
<comment type="function">
    <text evidence="6">Catalyzes the transfer of a formyl group from 10-formyltetrahydrofolate to 5-phospho-ribosyl-glycinamide (GAR), producing 5-phospho-ribosyl-N-formylglycinamide (FGAR) and tetrahydrofolate.</text>
</comment>
<dbReference type="EMBL" id="FQVG01000014">
    <property type="protein sequence ID" value="SHE74546.1"/>
    <property type="molecule type" value="Genomic_DNA"/>
</dbReference>
<comment type="pathway">
    <text evidence="1 6">Purine metabolism; IMP biosynthesis via de novo pathway; N(2)-formyl-N(1)-(5-phospho-D-ribosyl)glycinamide from N(1)-(5-phospho-D-ribosyl)glycinamide (10-formyl THF route): step 1/1.</text>
</comment>
<dbReference type="SUPFAM" id="SSF53328">
    <property type="entry name" value="Formyltransferase"/>
    <property type="match status" value="1"/>
</dbReference>
<feature type="domain" description="Formyl transferase N-terminal" evidence="7">
    <location>
        <begin position="3"/>
        <end position="183"/>
    </location>
</feature>
<evidence type="ECO:0000256" key="4">
    <source>
        <dbReference type="ARBA" id="ARBA00038440"/>
    </source>
</evidence>
<accession>A0A1M4W015</accession>
<dbReference type="GO" id="GO:0006189">
    <property type="term" value="P:'de novo' IMP biosynthetic process"/>
    <property type="evidence" value="ECO:0007669"/>
    <property type="project" value="UniProtKB-UniRule"/>
</dbReference>
<dbReference type="PANTHER" id="PTHR43369:SF2">
    <property type="entry name" value="PHOSPHORIBOSYLGLYCINAMIDE FORMYLTRANSFERASE"/>
    <property type="match status" value="1"/>
</dbReference>
<evidence type="ECO:0000256" key="1">
    <source>
        <dbReference type="ARBA" id="ARBA00005054"/>
    </source>
</evidence>
<name>A0A1M4W015_9CLOT</name>
<dbReference type="GO" id="GO:0005829">
    <property type="term" value="C:cytosol"/>
    <property type="evidence" value="ECO:0007669"/>
    <property type="project" value="TreeGrafter"/>
</dbReference>
<feature type="binding site" evidence="6">
    <location>
        <position position="103"/>
    </location>
    <ligand>
        <name>(6R)-10-formyltetrahydrofolate</name>
        <dbReference type="ChEBI" id="CHEBI:195366"/>
    </ligand>
</feature>
<dbReference type="InterPro" id="IPR036477">
    <property type="entry name" value="Formyl_transf_N_sf"/>
</dbReference>
<dbReference type="InterPro" id="IPR002376">
    <property type="entry name" value="Formyl_transf_N"/>
</dbReference>
<feature type="binding site" evidence="6">
    <location>
        <begin position="12"/>
        <end position="14"/>
    </location>
    <ligand>
        <name>N(1)-(5-phospho-beta-D-ribosyl)glycinamide</name>
        <dbReference type="ChEBI" id="CHEBI:143788"/>
    </ligand>
</feature>
<protein>
    <recommendedName>
        <fullName evidence="6">Phosphoribosylglycinamide formyltransferase</fullName>
        <ecNumber evidence="6">2.1.2.2</ecNumber>
    </recommendedName>
    <alternativeName>
        <fullName evidence="6">5'-phosphoribosylglycinamide transformylase</fullName>
    </alternativeName>
    <alternativeName>
        <fullName evidence="6">GAR transformylase</fullName>
        <shortName evidence="6">GART</shortName>
    </alternativeName>
</protein>
<dbReference type="PROSITE" id="PS00373">
    <property type="entry name" value="GART"/>
    <property type="match status" value="1"/>
</dbReference>
<dbReference type="Gene3D" id="3.40.50.170">
    <property type="entry name" value="Formyl transferase, N-terminal domain"/>
    <property type="match status" value="1"/>
</dbReference>
<dbReference type="Pfam" id="PF00551">
    <property type="entry name" value="Formyl_trans_N"/>
    <property type="match status" value="1"/>
</dbReference>
<dbReference type="EC" id="2.1.2.2" evidence="6"/>
<keyword evidence="3 6" id="KW-0658">Purine biosynthesis</keyword>
<evidence type="ECO:0000256" key="2">
    <source>
        <dbReference type="ARBA" id="ARBA00022679"/>
    </source>
</evidence>